<dbReference type="AlphaFoldDB" id="A0AAF0UDA9"/>
<name>A0AAF0UDA9_SOLVR</name>
<evidence type="ECO:0000313" key="2">
    <source>
        <dbReference type="Proteomes" id="UP001234989"/>
    </source>
</evidence>
<proteinExistence type="predicted"/>
<keyword evidence="2" id="KW-1185">Reference proteome</keyword>
<dbReference type="Proteomes" id="UP001234989">
    <property type="component" value="Chromosome 8"/>
</dbReference>
<reference evidence="1" key="1">
    <citation type="submission" date="2023-08" db="EMBL/GenBank/DDBJ databases">
        <title>A de novo genome assembly of Solanum verrucosum Schlechtendal, a Mexican diploid species geographically isolated from the other diploid A-genome species in potato relatives.</title>
        <authorList>
            <person name="Hosaka K."/>
        </authorList>
    </citation>
    <scope>NUCLEOTIDE SEQUENCE</scope>
    <source>
        <tissue evidence="1">Young leaves</tissue>
    </source>
</reference>
<organism evidence="1 2">
    <name type="scientific">Solanum verrucosum</name>
    <dbReference type="NCBI Taxonomy" id="315347"/>
    <lineage>
        <taxon>Eukaryota</taxon>
        <taxon>Viridiplantae</taxon>
        <taxon>Streptophyta</taxon>
        <taxon>Embryophyta</taxon>
        <taxon>Tracheophyta</taxon>
        <taxon>Spermatophyta</taxon>
        <taxon>Magnoliopsida</taxon>
        <taxon>eudicotyledons</taxon>
        <taxon>Gunneridae</taxon>
        <taxon>Pentapetalae</taxon>
        <taxon>asterids</taxon>
        <taxon>lamiids</taxon>
        <taxon>Solanales</taxon>
        <taxon>Solanaceae</taxon>
        <taxon>Solanoideae</taxon>
        <taxon>Solaneae</taxon>
        <taxon>Solanum</taxon>
    </lineage>
</organism>
<protein>
    <submittedName>
        <fullName evidence="1">Uncharacterized protein</fullName>
    </submittedName>
</protein>
<dbReference type="EMBL" id="CP133619">
    <property type="protein sequence ID" value="WMV43710.1"/>
    <property type="molecule type" value="Genomic_DNA"/>
</dbReference>
<accession>A0AAF0UDA9</accession>
<gene>
    <name evidence="1" type="ORF">MTR67_037095</name>
</gene>
<sequence>MIEICTSYFNGRICLMLSRNSSVSWLTKCNIAWRFCTWKIITDEILLKVLCLYHTSPLQSGVNPRSQYHSGKVWYEQQVLFP</sequence>
<evidence type="ECO:0000313" key="1">
    <source>
        <dbReference type="EMBL" id="WMV43710.1"/>
    </source>
</evidence>